<reference evidence="1 2" key="1">
    <citation type="submission" date="2016-10" db="EMBL/GenBank/DDBJ databases">
        <authorList>
            <person name="de Groot N.N."/>
        </authorList>
    </citation>
    <scope>NUCLEOTIDE SEQUENCE [LARGE SCALE GENOMIC DNA]</scope>
    <source>
        <strain evidence="1 2">CCUG 59231</strain>
    </source>
</reference>
<dbReference type="EMBL" id="FOWP01000007">
    <property type="protein sequence ID" value="SFP24459.1"/>
    <property type="molecule type" value="Genomic_DNA"/>
</dbReference>
<evidence type="ECO:0000313" key="2">
    <source>
        <dbReference type="Proteomes" id="UP000182400"/>
    </source>
</evidence>
<dbReference type="AlphaFoldDB" id="A0A1I5NRJ4"/>
<name>A0A1I5NRJ4_9GAMM</name>
<protein>
    <submittedName>
        <fullName evidence="1">Uncharacterized protein</fullName>
    </submittedName>
</protein>
<sequence length="209" mass="23700">MDIGKIEIKLDKRWELQDFSVVTKEYVQLYSFFYVLKCVNEGLYVGLDFSTYPWGGGYSVVNFFKGSYGLTPEKYRLQVTKIQYASPGFIELSGVISVATDVSILVSALCASALALNKTYDTIVKSYHSRRLGQIKVYEAESRLIQSDIAFIQQSIKRLSSEFNLRPDQINAIQKITNGNELVQLKILLALYRRAEPIQEQQSTGKAKL</sequence>
<dbReference type="RefSeq" id="WP_074939552.1">
    <property type="nucleotide sequence ID" value="NZ_FOWP01000007.1"/>
</dbReference>
<gene>
    <name evidence="1" type="ORF">SAMN05216601_107146</name>
</gene>
<accession>A0A1I5NRJ4</accession>
<dbReference type="Proteomes" id="UP000182400">
    <property type="component" value="Unassembled WGS sequence"/>
</dbReference>
<dbReference type="OrthoDB" id="8566307at2"/>
<organism evidence="1 2">
    <name type="scientific">Ectopseudomonas composti</name>
    <dbReference type="NCBI Taxonomy" id="658457"/>
    <lineage>
        <taxon>Bacteria</taxon>
        <taxon>Pseudomonadati</taxon>
        <taxon>Pseudomonadota</taxon>
        <taxon>Gammaproteobacteria</taxon>
        <taxon>Pseudomonadales</taxon>
        <taxon>Pseudomonadaceae</taxon>
        <taxon>Ectopseudomonas</taxon>
    </lineage>
</organism>
<evidence type="ECO:0000313" key="1">
    <source>
        <dbReference type="EMBL" id="SFP24459.1"/>
    </source>
</evidence>
<proteinExistence type="predicted"/>